<dbReference type="RefSeq" id="WP_143146473.1">
    <property type="nucleotide sequence ID" value="NZ_FQUL01000026.1"/>
</dbReference>
<dbReference type="OrthoDB" id="1098508at2"/>
<gene>
    <name evidence="1" type="ORF">SAMN02745225_01685</name>
</gene>
<proteinExistence type="predicted"/>
<dbReference type="AlphaFoldDB" id="A0A1M4WJ56"/>
<organism evidence="1 2">
    <name type="scientific">Ferrithrix thermotolerans DSM 19514</name>
    <dbReference type="NCBI Taxonomy" id="1121881"/>
    <lineage>
        <taxon>Bacteria</taxon>
        <taxon>Bacillati</taxon>
        <taxon>Actinomycetota</taxon>
        <taxon>Acidimicrobiia</taxon>
        <taxon>Acidimicrobiales</taxon>
        <taxon>Acidimicrobiaceae</taxon>
        <taxon>Ferrithrix</taxon>
    </lineage>
</organism>
<evidence type="ECO:0000313" key="1">
    <source>
        <dbReference type="EMBL" id="SHE81235.1"/>
    </source>
</evidence>
<dbReference type="Proteomes" id="UP000184295">
    <property type="component" value="Unassembled WGS sequence"/>
</dbReference>
<name>A0A1M4WJ56_9ACTN</name>
<evidence type="ECO:0000313" key="2">
    <source>
        <dbReference type="Proteomes" id="UP000184295"/>
    </source>
</evidence>
<accession>A0A1M4WJ56</accession>
<reference evidence="2" key="1">
    <citation type="submission" date="2016-11" db="EMBL/GenBank/DDBJ databases">
        <authorList>
            <person name="Varghese N."/>
            <person name="Submissions S."/>
        </authorList>
    </citation>
    <scope>NUCLEOTIDE SEQUENCE [LARGE SCALE GENOMIC DNA]</scope>
    <source>
        <strain evidence="2">DSM 19514</strain>
    </source>
</reference>
<sequence length="289" mass="32425">MDSSCSSVVTYRGGVGVLAVGRGGFLRQSSNSAGVVHKASEREVLIKESVALSFVDDMTTLVRRFYDLLDQKDAKNRWGNLEITYGDLSELRDNLDRVSRLTAKLGVFTADTPYWVATKEVGDLVEMRLKERVLSVSKDLGNSASVLTTVEVFVDEPVFRQEMEDVLTELSELTPLSLGASLIFREHGALFMTSKPFFAYRIDQISGDRKLVEGQDFLQSYKEYNPKDDEGTLETTSGMVGESRAIIKTMSRPLRVGGYQIATLNVVFLLERRMGDRAFDYPSWRGRTR</sequence>
<dbReference type="EMBL" id="FQUL01000026">
    <property type="protein sequence ID" value="SHE81235.1"/>
    <property type="molecule type" value="Genomic_DNA"/>
</dbReference>
<keyword evidence="2" id="KW-1185">Reference proteome</keyword>
<protein>
    <submittedName>
        <fullName evidence="1">Uncharacterized protein</fullName>
    </submittedName>
</protein>